<dbReference type="InterPro" id="IPR036047">
    <property type="entry name" value="F-box-like_dom_sf"/>
</dbReference>
<protein>
    <recommendedName>
        <fullName evidence="2">F-box domain-containing protein</fullName>
    </recommendedName>
</protein>
<dbReference type="AlphaFoldDB" id="A0A815YP45"/>
<evidence type="ECO:0000259" key="2">
    <source>
        <dbReference type="PROSITE" id="PS50181"/>
    </source>
</evidence>
<evidence type="ECO:0000256" key="1">
    <source>
        <dbReference type="SAM" id="MobiDB-lite"/>
    </source>
</evidence>
<feature type="compositionally biased region" description="Polar residues" evidence="1">
    <location>
        <begin position="567"/>
        <end position="576"/>
    </location>
</feature>
<dbReference type="InterPro" id="IPR001810">
    <property type="entry name" value="F-box_dom"/>
</dbReference>
<accession>A0A815YP45</accession>
<sequence length="583" mass="68845">MEYSSCIKLNDLPNEILMIILKNLHTIDVLYSLVGVDKRLNAFVNDSIFTKYLTLMSSSPTGLSYSFTDKILDRFCDEILPEIHHKIEWLNVAPPSIERILVSTNYPNLHGLGLYDLSSDTAMDLFTDGSFFIRIFKNQILSLVINIKKYKEPIRAFEDINKFIFTQIFTMFSNLQYLDFDPSFNNCHILSFGASPPNVFSCTLSKLNVMIDTYSDCLYLLDGRFNQLHTFYVTIRDFSHWVPATINNEKKLLNLKCFSLKHTTYLTVYNQFLVPLLHRMSNLEELSLFFLNHNGAFIDGDNLAKNTIGHMTKLNKFAFDIRTIISFVKLLNLPSYKEFQNTFRHFEKIQIISCIDYFQKASECYCHMYSYPYTLKYYKDITNNFTRGLFECVREISLFDERPFEHEFFLEIARSFPFLEKLILHNREPQMYYGQQWPIIEYPHLTQLDLVRTHHSYVEQFLNNTKMSLLNNIYLYVNYHGLQIVCNPYKLLSRRIIKHSLLREALQRTHSSHNMIVSYSKPRVIIEVEPVRLPVIKIDPYKYNQMSSAEKQRLMQHAPFQHEPQYLSRNQSSRTSYDSDKMN</sequence>
<organism evidence="3 4">
    <name type="scientific">Rotaria magnacalcarata</name>
    <dbReference type="NCBI Taxonomy" id="392030"/>
    <lineage>
        <taxon>Eukaryota</taxon>
        <taxon>Metazoa</taxon>
        <taxon>Spiralia</taxon>
        <taxon>Gnathifera</taxon>
        <taxon>Rotifera</taxon>
        <taxon>Eurotatoria</taxon>
        <taxon>Bdelloidea</taxon>
        <taxon>Philodinida</taxon>
        <taxon>Philodinidae</taxon>
        <taxon>Rotaria</taxon>
    </lineage>
</organism>
<dbReference type="SUPFAM" id="SSF81383">
    <property type="entry name" value="F-box domain"/>
    <property type="match status" value="1"/>
</dbReference>
<evidence type="ECO:0000313" key="3">
    <source>
        <dbReference type="EMBL" id="CAF1573086.1"/>
    </source>
</evidence>
<name>A0A815YP45_9BILA</name>
<dbReference type="Proteomes" id="UP000663855">
    <property type="component" value="Unassembled WGS sequence"/>
</dbReference>
<feature type="region of interest" description="Disordered" evidence="1">
    <location>
        <begin position="561"/>
        <end position="583"/>
    </location>
</feature>
<comment type="caution">
    <text evidence="3">The sequence shown here is derived from an EMBL/GenBank/DDBJ whole genome shotgun (WGS) entry which is preliminary data.</text>
</comment>
<gene>
    <name evidence="3" type="ORF">CJN711_LOCUS32132</name>
</gene>
<dbReference type="EMBL" id="CAJNOV010015462">
    <property type="protein sequence ID" value="CAF1573086.1"/>
    <property type="molecule type" value="Genomic_DNA"/>
</dbReference>
<proteinExistence type="predicted"/>
<evidence type="ECO:0000313" key="4">
    <source>
        <dbReference type="Proteomes" id="UP000663855"/>
    </source>
</evidence>
<reference evidence="3" key="1">
    <citation type="submission" date="2021-02" db="EMBL/GenBank/DDBJ databases">
        <authorList>
            <person name="Nowell W R."/>
        </authorList>
    </citation>
    <scope>NUCLEOTIDE SEQUENCE</scope>
</reference>
<feature type="domain" description="F-box" evidence="2">
    <location>
        <begin position="6"/>
        <end position="52"/>
    </location>
</feature>
<dbReference type="PROSITE" id="PS50181">
    <property type="entry name" value="FBOX"/>
    <property type="match status" value="1"/>
</dbReference>